<organism evidence="2 3">
    <name type="scientific">Deinococcus puniceus</name>
    <dbReference type="NCBI Taxonomy" id="1182568"/>
    <lineage>
        <taxon>Bacteria</taxon>
        <taxon>Thermotogati</taxon>
        <taxon>Deinococcota</taxon>
        <taxon>Deinococci</taxon>
        <taxon>Deinococcales</taxon>
        <taxon>Deinococcaceae</taxon>
        <taxon>Deinococcus</taxon>
    </lineage>
</organism>
<evidence type="ECO:0000313" key="2">
    <source>
        <dbReference type="EMBL" id="ANE44398.1"/>
    </source>
</evidence>
<sequence length="173" mass="19246">MVRGDLAIFPLLSVMQMLLSSGRAGRFSVEHPRGGALWLDPGEVIHAQAGSLSGEAALQMLASLDGGQFQFEPNLIPPSRTLALRRDATLRRMLDDNEAWIVLLRSFPDWEKPVRFTARWNDTQPVTRNQYRALSLIPDGVTLRVLLDRSGLPPRQVMDTLKPFMTAGLIEVG</sequence>
<dbReference type="EMBL" id="CP011387">
    <property type="protein sequence ID" value="ANE44398.1"/>
    <property type="molecule type" value="Genomic_DNA"/>
</dbReference>
<dbReference type="RefSeq" id="WP_064015478.1">
    <property type="nucleotide sequence ID" value="NZ_CP011387.1"/>
</dbReference>
<proteinExistence type="predicted"/>
<accession>A0A172TBJ4</accession>
<feature type="domain" description="PatA-like N-terminal" evidence="1">
    <location>
        <begin position="3"/>
        <end position="100"/>
    </location>
</feature>
<name>A0A172TBJ4_9DEIO</name>
<dbReference type="Pfam" id="PF14332">
    <property type="entry name" value="DUF4388"/>
    <property type="match status" value="1"/>
</dbReference>
<dbReference type="PANTHER" id="PTHR36304">
    <property type="entry name" value="DOMAIN GTPASE-ACTIVATING PROTEIN, PUTATIVE-RELATED-RELATED"/>
    <property type="match status" value="1"/>
</dbReference>
<reference evidence="2 3" key="1">
    <citation type="submission" date="2015-01" db="EMBL/GenBank/DDBJ databases">
        <title>Deinococcus puniceus/DY1/ whole genome sequencing.</title>
        <authorList>
            <person name="Kim M.K."/>
            <person name="Srinivasan S."/>
            <person name="Lee J.-J."/>
        </authorList>
    </citation>
    <scope>NUCLEOTIDE SEQUENCE [LARGE SCALE GENOMIC DNA]</scope>
    <source>
        <strain evidence="2 3">DY1</strain>
    </source>
</reference>
<dbReference type="AlphaFoldDB" id="A0A172TBJ4"/>
<dbReference type="PATRIC" id="fig|1182568.3.peg.2524"/>
<evidence type="ECO:0000313" key="3">
    <source>
        <dbReference type="Proteomes" id="UP000077363"/>
    </source>
</evidence>
<dbReference type="KEGG" id="dpu:SU48_12215"/>
<evidence type="ECO:0000259" key="1">
    <source>
        <dbReference type="Pfam" id="PF14332"/>
    </source>
</evidence>
<protein>
    <submittedName>
        <fullName evidence="2">GTPase-activating protein</fullName>
    </submittedName>
</protein>
<dbReference type="OrthoDB" id="9809380at2"/>
<dbReference type="STRING" id="1182568.SU48_12215"/>
<dbReference type="Proteomes" id="UP000077363">
    <property type="component" value="Chromosome"/>
</dbReference>
<keyword evidence="3" id="KW-1185">Reference proteome</keyword>
<dbReference type="PANTHER" id="PTHR36304:SF4">
    <property type="entry name" value="DUF4388 DOMAIN-CONTAINING PROTEIN"/>
    <property type="match status" value="1"/>
</dbReference>
<dbReference type="InterPro" id="IPR025497">
    <property type="entry name" value="PatA-like_N"/>
</dbReference>
<gene>
    <name evidence="2" type="ORF">SU48_12215</name>
</gene>